<dbReference type="Proteomes" id="UP000464178">
    <property type="component" value="Chromosome"/>
</dbReference>
<keyword evidence="2" id="KW-1185">Reference proteome</keyword>
<name>A0A6P2CUP5_9BACT</name>
<gene>
    <name evidence="1" type="ORF">SOIL9_48360</name>
</gene>
<dbReference type="AlphaFoldDB" id="A0A6P2CUP5"/>
<sequence length="721" mass="74953">MRTNPFRLAARLFDYRTRNNHSVATLPYRACLRLERMEDRDNPASPVGYLDVVGLGGSQYVAAGWAEDPDVPSQPVQVHIYVDGTFAVAGTANMYRSDLGHNWGFSITIPAQFTSFQQGANHSVAAYAIDANGGTLNPQLTSSPKPVAYGDAAVTGGDVGGLGGVTVGTAGRFAGAVDSITWNGFEFVNTHDDGRLEQTALWGIPAAETSPRDLVRYNPTEAGSETDIGQPTTTSVLTSITKPASNELTTTSQMALWNRAGTLVDNGMAAYNPDQTGQTLPALSNYTMSKDVTVGFGGLNNVIHQPVTINVPAADQLQRIQVQQIVFTTGTLTSMSVYNFATNQLDPLSASPGATLTPAGPVVESTTDGSYAIAIVSRQLSGGALTLSYGVSEGSLDSNGVPYGVIYAQYNSANGNLGPYSGTYSFDNYIVVGTRSSVLASLRSLQLTGWVQTTAGHASLLAAAGNGVVAAQSPGYGVSLYQPSTGWVSLGTGDADAIAVSASGNVVATFSKYGSSNGVYEYVPGAGWQHLWPNPATLVGITGTGAVVANFNGNGPTTRSTSGVYEYTPSTGWAPLGGGTGLASQLAVNANGDVAAAFPGYGVYRYKVSTGWILLTSNANVTQLGIASNGNVVGQFTGYGIERYTDATGWSYLGGGTGDASALAVDANGDVVASFNGYGIFRYKDSTGWVLLTRDVSPAVAIDDNAHVFAEFPNLGIWSYS</sequence>
<dbReference type="KEGG" id="gms:SOIL9_48360"/>
<dbReference type="RefSeq" id="WP_162667682.1">
    <property type="nucleotide sequence ID" value="NZ_LR593886.1"/>
</dbReference>
<reference evidence="1 2" key="1">
    <citation type="submission" date="2019-05" db="EMBL/GenBank/DDBJ databases">
        <authorList>
            <consortium name="Science for Life Laboratories"/>
        </authorList>
    </citation>
    <scope>NUCLEOTIDE SEQUENCE [LARGE SCALE GENOMIC DNA]</scope>
    <source>
        <strain evidence="1">Soil9</strain>
    </source>
</reference>
<dbReference type="EMBL" id="LR593886">
    <property type="protein sequence ID" value="VTR92878.1"/>
    <property type="molecule type" value="Genomic_DNA"/>
</dbReference>
<proteinExistence type="predicted"/>
<accession>A0A6P2CUP5</accession>
<evidence type="ECO:0000313" key="1">
    <source>
        <dbReference type="EMBL" id="VTR92878.1"/>
    </source>
</evidence>
<evidence type="ECO:0000313" key="2">
    <source>
        <dbReference type="Proteomes" id="UP000464178"/>
    </source>
</evidence>
<protein>
    <submittedName>
        <fullName evidence="1">Uncharacterized protein</fullName>
    </submittedName>
</protein>
<organism evidence="1 2">
    <name type="scientific">Gemmata massiliana</name>
    <dbReference type="NCBI Taxonomy" id="1210884"/>
    <lineage>
        <taxon>Bacteria</taxon>
        <taxon>Pseudomonadati</taxon>
        <taxon>Planctomycetota</taxon>
        <taxon>Planctomycetia</taxon>
        <taxon>Gemmatales</taxon>
        <taxon>Gemmataceae</taxon>
        <taxon>Gemmata</taxon>
    </lineage>
</organism>